<dbReference type="STRING" id="908809.ABG79_01842"/>
<evidence type="ECO:0000256" key="9">
    <source>
        <dbReference type="ARBA" id="ARBA00022777"/>
    </source>
</evidence>
<evidence type="ECO:0000313" key="18">
    <source>
        <dbReference type="Proteomes" id="UP000052015"/>
    </source>
</evidence>
<protein>
    <recommendedName>
        <fullName evidence="3">histidine kinase</fullName>
        <ecNumber evidence="3">2.7.13.3</ecNumber>
    </recommendedName>
</protein>
<dbReference type="GO" id="GO:0005886">
    <property type="term" value="C:plasma membrane"/>
    <property type="evidence" value="ECO:0007669"/>
    <property type="project" value="UniProtKB-SubCell"/>
</dbReference>
<evidence type="ECO:0000256" key="13">
    <source>
        <dbReference type="ARBA" id="ARBA00023136"/>
    </source>
</evidence>
<dbReference type="InterPro" id="IPR005467">
    <property type="entry name" value="His_kinase_dom"/>
</dbReference>
<keyword evidence="13 14" id="KW-0472">Membrane</keyword>
<dbReference type="PROSITE" id="PS50109">
    <property type="entry name" value="HIS_KIN"/>
    <property type="match status" value="1"/>
</dbReference>
<dbReference type="Gene3D" id="1.10.287.130">
    <property type="match status" value="1"/>
</dbReference>
<dbReference type="AlphaFoldDB" id="A0A0R3JTJ4"/>
<keyword evidence="11 14" id="KW-1133">Transmembrane helix</keyword>
<dbReference type="GO" id="GO:0000155">
    <property type="term" value="F:phosphorelay sensor kinase activity"/>
    <property type="evidence" value="ECO:0007669"/>
    <property type="project" value="InterPro"/>
</dbReference>
<dbReference type="SMART" id="SM00388">
    <property type="entry name" value="HisKA"/>
    <property type="match status" value="1"/>
</dbReference>
<sequence>MKGIRLKLLVYTSLLLMILLFVNYLLQGNLITRFYNANERDRLVNYAQKIASYYKEDIDKMKETALGVANTVGGRVSIFDEKGNIIFQSGNFMFGRTAKIESQYLGKIIGGELVYAQDEIMLRQSQLLTLGYPIKNENVKGAIFIHIPSFTVKNDVARLKGQFTVLLIIAIIISILGAIILSSSFTNPILNIKNAAEKISKGDYETRVNITSSDEIGELAKTINDMAVSLSRTEKLRRDFIANVTHEFRTPLGIIKGYAEALYDDLVPEEQKKEYIGAIIEEVERLNKLVNENLTLSKIESGNITLKMETVNLLELLQEAIDKVKILKGNREIKLAGDYAEIALDAEYFKMAILNIISNSIKHTGDDGKIEVRLIKDDNIKISIKDDGEGIDNEYLPYIFERFYRAKEKGVGGLGLSIAREIIRLHGGEILVKSEVGKGTEFLVLLDII</sequence>
<dbReference type="CDD" id="cd06225">
    <property type="entry name" value="HAMP"/>
    <property type="match status" value="1"/>
</dbReference>
<dbReference type="InterPro" id="IPR004358">
    <property type="entry name" value="Sig_transdc_His_kin-like_C"/>
</dbReference>
<keyword evidence="5" id="KW-0597">Phosphoprotein</keyword>
<comment type="caution">
    <text evidence="17">The sequence shown here is derived from an EMBL/GenBank/DDBJ whole genome shotgun (WGS) entry which is preliminary data.</text>
</comment>
<dbReference type="Gene3D" id="3.30.565.10">
    <property type="entry name" value="Histidine kinase-like ATPase, C-terminal domain"/>
    <property type="match status" value="1"/>
</dbReference>
<proteinExistence type="predicted"/>
<dbReference type="Gene3D" id="6.10.340.10">
    <property type="match status" value="1"/>
</dbReference>
<dbReference type="SMART" id="SM00387">
    <property type="entry name" value="HATPase_c"/>
    <property type="match status" value="1"/>
</dbReference>
<dbReference type="CDD" id="cd00075">
    <property type="entry name" value="HATPase"/>
    <property type="match status" value="1"/>
</dbReference>
<keyword evidence="10" id="KW-0067">ATP-binding</keyword>
<dbReference type="SUPFAM" id="SSF158472">
    <property type="entry name" value="HAMP domain-like"/>
    <property type="match status" value="1"/>
</dbReference>
<keyword evidence="12" id="KW-0902">Two-component regulatory system</keyword>
<evidence type="ECO:0000256" key="2">
    <source>
        <dbReference type="ARBA" id="ARBA00004651"/>
    </source>
</evidence>
<name>A0A0R3JTJ4_CALMK</name>
<dbReference type="FunFam" id="3.30.565.10:FF:000006">
    <property type="entry name" value="Sensor histidine kinase WalK"/>
    <property type="match status" value="1"/>
</dbReference>
<dbReference type="InterPro" id="IPR003660">
    <property type="entry name" value="HAMP_dom"/>
</dbReference>
<evidence type="ECO:0000256" key="11">
    <source>
        <dbReference type="ARBA" id="ARBA00022989"/>
    </source>
</evidence>
<keyword evidence="9 17" id="KW-0418">Kinase</keyword>
<evidence type="ECO:0000256" key="10">
    <source>
        <dbReference type="ARBA" id="ARBA00022840"/>
    </source>
</evidence>
<keyword evidence="18" id="KW-1185">Reference proteome</keyword>
<dbReference type="Pfam" id="PF02518">
    <property type="entry name" value="HATPase_c"/>
    <property type="match status" value="1"/>
</dbReference>
<evidence type="ECO:0000256" key="14">
    <source>
        <dbReference type="SAM" id="Phobius"/>
    </source>
</evidence>
<evidence type="ECO:0000256" key="12">
    <source>
        <dbReference type="ARBA" id="ARBA00023012"/>
    </source>
</evidence>
<dbReference type="PROSITE" id="PS50885">
    <property type="entry name" value="HAMP"/>
    <property type="match status" value="1"/>
</dbReference>
<comment type="subcellular location">
    <subcellularLocation>
        <location evidence="2">Cell membrane</location>
        <topology evidence="2">Multi-pass membrane protein</topology>
    </subcellularLocation>
</comment>
<evidence type="ECO:0000256" key="6">
    <source>
        <dbReference type="ARBA" id="ARBA00022679"/>
    </source>
</evidence>
<evidence type="ECO:0000256" key="3">
    <source>
        <dbReference type="ARBA" id="ARBA00012438"/>
    </source>
</evidence>
<keyword evidence="6 17" id="KW-0808">Transferase</keyword>
<dbReference type="InterPro" id="IPR050398">
    <property type="entry name" value="HssS/ArlS-like"/>
</dbReference>
<dbReference type="GO" id="GO:0005524">
    <property type="term" value="F:ATP binding"/>
    <property type="evidence" value="ECO:0007669"/>
    <property type="project" value="UniProtKB-KW"/>
</dbReference>
<evidence type="ECO:0000313" key="17">
    <source>
        <dbReference type="EMBL" id="KRQ86330.1"/>
    </source>
</evidence>
<evidence type="ECO:0000256" key="8">
    <source>
        <dbReference type="ARBA" id="ARBA00022741"/>
    </source>
</evidence>
<dbReference type="SUPFAM" id="SSF55874">
    <property type="entry name" value="ATPase domain of HSP90 chaperone/DNA topoisomerase II/histidine kinase"/>
    <property type="match status" value="1"/>
</dbReference>
<accession>A0A0R3JTJ4</accession>
<dbReference type="CDD" id="cd00082">
    <property type="entry name" value="HisKA"/>
    <property type="match status" value="1"/>
</dbReference>
<dbReference type="PRINTS" id="PR00344">
    <property type="entry name" value="BCTRLSENSOR"/>
</dbReference>
<dbReference type="OrthoDB" id="9762826at2"/>
<keyword evidence="7 14" id="KW-0812">Transmembrane</keyword>
<gene>
    <name evidence="17" type="primary">arlS</name>
    <name evidence="17" type="ORF">ABG79_01842</name>
</gene>
<dbReference type="InterPro" id="IPR036890">
    <property type="entry name" value="HATPase_C_sf"/>
</dbReference>
<evidence type="ECO:0000259" key="15">
    <source>
        <dbReference type="PROSITE" id="PS50109"/>
    </source>
</evidence>
<keyword evidence="4" id="KW-1003">Cell membrane</keyword>
<dbReference type="InterPro" id="IPR036097">
    <property type="entry name" value="HisK_dim/P_sf"/>
</dbReference>
<feature type="domain" description="HAMP" evidence="16">
    <location>
        <begin position="183"/>
        <end position="235"/>
    </location>
</feature>
<reference evidence="17 18" key="1">
    <citation type="submission" date="2015-09" db="EMBL/GenBank/DDBJ databases">
        <title>Draft genome sequence of a Caloramator mitchellensis, a moderate thermophile from the Great Artesian Basin of Australia.</title>
        <authorList>
            <person name="Patel B.K."/>
        </authorList>
    </citation>
    <scope>NUCLEOTIDE SEQUENCE [LARGE SCALE GENOMIC DNA]</scope>
    <source>
        <strain evidence="17 18">VF08</strain>
    </source>
</reference>
<evidence type="ECO:0000256" key="1">
    <source>
        <dbReference type="ARBA" id="ARBA00000085"/>
    </source>
</evidence>
<dbReference type="SMART" id="SM00304">
    <property type="entry name" value="HAMP"/>
    <property type="match status" value="1"/>
</dbReference>
<organism evidence="17 18">
    <name type="scientific">Caloramator mitchellensis</name>
    <dbReference type="NCBI Taxonomy" id="908809"/>
    <lineage>
        <taxon>Bacteria</taxon>
        <taxon>Bacillati</taxon>
        <taxon>Bacillota</taxon>
        <taxon>Clostridia</taxon>
        <taxon>Eubacteriales</taxon>
        <taxon>Clostridiaceae</taxon>
        <taxon>Caloramator</taxon>
    </lineage>
</organism>
<feature type="transmembrane region" description="Helical" evidence="14">
    <location>
        <begin position="163"/>
        <end position="185"/>
    </location>
</feature>
<dbReference type="Pfam" id="PF00512">
    <property type="entry name" value="HisKA"/>
    <property type="match status" value="1"/>
</dbReference>
<dbReference type="PANTHER" id="PTHR45528">
    <property type="entry name" value="SENSOR HISTIDINE KINASE CPXA"/>
    <property type="match status" value="1"/>
</dbReference>
<evidence type="ECO:0000256" key="4">
    <source>
        <dbReference type="ARBA" id="ARBA00022475"/>
    </source>
</evidence>
<evidence type="ECO:0000256" key="7">
    <source>
        <dbReference type="ARBA" id="ARBA00022692"/>
    </source>
</evidence>
<dbReference type="Proteomes" id="UP000052015">
    <property type="component" value="Unassembled WGS sequence"/>
</dbReference>
<dbReference type="PANTHER" id="PTHR45528:SF1">
    <property type="entry name" value="SENSOR HISTIDINE KINASE CPXA"/>
    <property type="match status" value="1"/>
</dbReference>
<dbReference type="InterPro" id="IPR003594">
    <property type="entry name" value="HATPase_dom"/>
</dbReference>
<dbReference type="EC" id="2.7.13.3" evidence="3"/>
<dbReference type="InterPro" id="IPR003661">
    <property type="entry name" value="HisK_dim/P_dom"/>
</dbReference>
<feature type="transmembrane region" description="Helical" evidence="14">
    <location>
        <begin position="6"/>
        <end position="26"/>
    </location>
</feature>
<dbReference type="FunFam" id="1.10.287.130:FF:000001">
    <property type="entry name" value="Two-component sensor histidine kinase"/>
    <property type="match status" value="1"/>
</dbReference>
<dbReference type="EMBL" id="LKHP01000011">
    <property type="protein sequence ID" value="KRQ86330.1"/>
    <property type="molecule type" value="Genomic_DNA"/>
</dbReference>
<evidence type="ECO:0000256" key="5">
    <source>
        <dbReference type="ARBA" id="ARBA00022553"/>
    </source>
</evidence>
<comment type="catalytic activity">
    <reaction evidence="1">
        <text>ATP + protein L-histidine = ADP + protein N-phospho-L-histidine.</text>
        <dbReference type="EC" id="2.7.13.3"/>
    </reaction>
</comment>
<dbReference type="Pfam" id="PF00672">
    <property type="entry name" value="HAMP"/>
    <property type="match status" value="1"/>
</dbReference>
<dbReference type="SUPFAM" id="SSF47384">
    <property type="entry name" value="Homodimeric domain of signal transducing histidine kinase"/>
    <property type="match status" value="1"/>
</dbReference>
<dbReference type="RefSeq" id="WP_057979166.1">
    <property type="nucleotide sequence ID" value="NZ_LKHP01000011.1"/>
</dbReference>
<evidence type="ECO:0000259" key="16">
    <source>
        <dbReference type="PROSITE" id="PS50885"/>
    </source>
</evidence>
<feature type="domain" description="Histidine kinase" evidence="15">
    <location>
        <begin position="243"/>
        <end position="449"/>
    </location>
</feature>
<keyword evidence="8" id="KW-0547">Nucleotide-binding</keyword>